<gene>
    <name evidence="2" type="ORF">GJ744_005331</name>
</gene>
<dbReference type="AlphaFoldDB" id="A0A8H7AU10"/>
<feature type="region of interest" description="Disordered" evidence="1">
    <location>
        <begin position="121"/>
        <end position="141"/>
    </location>
</feature>
<sequence length="141" mass="16131">MTTRGLKKLSLRLRAAEEGSPSRQKAIQEKFIKGALIQSKAGAVLKTTLKENTTYAEAHRLRHQRGQGWLQTGGTLSVEDAREMKLQKETEGGRGRDRAARRENELQRKLYDEQQKFKRLVESLPEELRPSESLESELDEL</sequence>
<accession>A0A8H7AU10</accession>
<evidence type="ECO:0000313" key="3">
    <source>
        <dbReference type="Proteomes" id="UP000606974"/>
    </source>
</evidence>
<feature type="region of interest" description="Disordered" evidence="1">
    <location>
        <begin position="64"/>
        <end position="108"/>
    </location>
</feature>
<evidence type="ECO:0000313" key="2">
    <source>
        <dbReference type="EMBL" id="KAF7511100.1"/>
    </source>
</evidence>
<name>A0A8H7AU10_9EURO</name>
<feature type="compositionally biased region" description="Basic and acidic residues" evidence="1">
    <location>
        <begin position="79"/>
        <end position="108"/>
    </location>
</feature>
<reference evidence="2" key="1">
    <citation type="submission" date="2020-02" db="EMBL/GenBank/DDBJ databases">
        <authorList>
            <person name="Palmer J.M."/>
        </authorList>
    </citation>
    <scope>NUCLEOTIDE SEQUENCE</scope>
    <source>
        <strain evidence="2">EPUS1.4</strain>
        <tissue evidence="2">Thallus</tissue>
    </source>
</reference>
<proteinExistence type="predicted"/>
<feature type="compositionally biased region" description="Basic and acidic residues" evidence="1">
    <location>
        <begin position="121"/>
        <end position="132"/>
    </location>
</feature>
<organism evidence="2 3">
    <name type="scientific">Endocarpon pusillum</name>
    <dbReference type="NCBI Taxonomy" id="364733"/>
    <lineage>
        <taxon>Eukaryota</taxon>
        <taxon>Fungi</taxon>
        <taxon>Dikarya</taxon>
        <taxon>Ascomycota</taxon>
        <taxon>Pezizomycotina</taxon>
        <taxon>Eurotiomycetes</taxon>
        <taxon>Chaetothyriomycetidae</taxon>
        <taxon>Verrucariales</taxon>
        <taxon>Verrucariaceae</taxon>
        <taxon>Endocarpon</taxon>
    </lineage>
</organism>
<dbReference type="EMBL" id="JAACFV010000023">
    <property type="protein sequence ID" value="KAF7511100.1"/>
    <property type="molecule type" value="Genomic_DNA"/>
</dbReference>
<feature type="compositionally biased region" description="Basic residues" evidence="1">
    <location>
        <begin position="1"/>
        <end position="11"/>
    </location>
</feature>
<keyword evidence="3" id="KW-1185">Reference proteome</keyword>
<dbReference type="Proteomes" id="UP000606974">
    <property type="component" value="Unassembled WGS sequence"/>
</dbReference>
<feature type="region of interest" description="Disordered" evidence="1">
    <location>
        <begin position="1"/>
        <end position="24"/>
    </location>
</feature>
<evidence type="ECO:0000256" key="1">
    <source>
        <dbReference type="SAM" id="MobiDB-lite"/>
    </source>
</evidence>
<comment type="caution">
    <text evidence="2">The sequence shown here is derived from an EMBL/GenBank/DDBJ whole genome shotgun (WGS) entry which is preliminary data.</text>
</comment>
<protein>
    <submittedName>
        <fullName evidence="2">Uncharacterized protein</fullName>
    </submittedName>
</protein>